<proteinExistence type="inferred from homology"/>
<dbReference type="Pfam" id="PF12146">
    <property type="entry name" value="Hydrolase_4"/>
    <property type="match status" value="1"/>
</dbReference>
<reference evidence="5 6" key="1">
    <citation type="journal article" date="2021" name="bioRxiv">
        <title>The Gossypium anomalum genome as a resource for cotton improvement and evolutionary analysis of hybrid incompatibility.</title>
        <authorList>
            <person name="Grover C.E."/>
            <person name="Yuan D."/>
            <person name="Arick M.A."/>
            <person name="Miller E.R."/>
            <person name="Hu G."/>
            <person name="Peterson D.G."/>
            <person name="Wendel J.F."/>
            <person name="Udall J.A."/>
        </authorList>
    </citation>
    <scope>NUCLEOTIDE SEQUENCE [LARGE SCALE GENOMIC DNA]</scope>
    <source>
        <strain evidence="5">JFW-Udall</strain>
        <tissue evidence="5">Leaf</tissue>
    </source>
</reference>
<evidence type="ECO:0000256" key="1">
    <source>
        <dbReference type="ARBA" id="ARBA00005420"/>
    </source>
</evidence>
<dbReference type="EMBL" id="JAHUZN010000003">
    <property type="protein sequence ID" value="KAG8497944.1"/>
    <property type="molecule type" value="Genomic_DNA"/>
</dbReference>
<keyword evidence="6" id="KW-1185">Reference proteome</keyword>
<evidence type="ECO:0000256" key="3">
    <source>
        <dbReference type="ARBA" id="ARBA00023315"/>
    </source>
</evidence>
<evidence type="ECO:0000313" key="5">
    <source>
        <dbReference type="EMBL" id="KAG8497944.1"/>
    </source>
</evidence>
<keyword evidence="2" id="KW-0808">Transferase</keyword>
<sequence>MASAILTFRVSPFFGINPKLKPRFRAERLASGDDNLSVYSVNGGAGSVMEEKEKKGSFLNGGNGRLKPRIEQKMVKKRVCEELEVLWDDGYGTKTVKDYLIAAEEMIKPDGGPPRWFCPVECSQPINDSPLLLFLPGLDGVGMGLILHHKALGKVFKVQCLHIPVQDRTPFEGLVKLVEEAIRLEHASRPNTPIYLVGDSFGGCLALAVAARNPTIDLVLILANPATSFGRSQLQPLFPILEAFPDGLHVTIPYLLSLVMGEPVKMATVGIQGRLSPMQKIEQLSGNLTALLPLLSGMANIIPKETLVWKLKLLKTASAYTNSRLHAVKAEVLVLASDKDNMLPSRDEAQRLINSLSNCKVRRFKDNGHTLLLEDSLNLLTIIKGTCKYRHSKKHDFIVDFVPPSMSEFKYAFDEVAGYIRFASGSAMFSTMEDGKIVQGLAGVPNEGPVLLVGYHMLMGLELSCLIEAFLREKKIMVRGIAHPELFWGKLQSSSNEFAFSDWVKVMGALPVTANYLFKALSTKSHVLLYPGGAREALHYKGEEYKLFWPEQPEFVRMAARFGATIVPFGTVGEDDIAELVLDYNDWMKIPVINERIKESIRDGIRIRSLPVYFGFGFPYECVLSYIRNNNKKLAYLQLHSLICRDETDGEVGNQQLFIPGMLPKIPGRFYYLFGKPIKLKGREDLTKNREDANDLYLQVKSEVEQCIDYLLKKREEDPYRSIIDRTIYGALYSSVDQVPAFKP</sequence>
<name>A0A8J5ZTZ4_9ROSI</name>
<dbReference type="InterPro" id="IPR007130">
    <property type="entry name" value="DAGAT"/>
</dbReference>
<evidence type="ECO:0000313" key="6">
    <source>
        <dbReference type="Proteomes" id="UP000701853"/>
    </source>
</evidence>
<keyword evidence="3" id="KW-0012">Acyltransferase</keyword>
<accession>A0A8J5ZTZ4</accession>
<comment type="caution">
    <text evidence="5">The sequence shown here is derived from an EMBL/GenBank/DDBJ whole genome shotgun (WGS) entry which is preliminary data.</text>
</comment>
<dbReference type="AlphaFoldDB" id="A0A8J5ZTZ4"/>
<comment type="similarity">
    <text evidence="1">Belongs to the diacylglycerol acyltransferase family.</text>
</comment>
<gene>
    <name evidence="5" type="ORF">CXB51_006853</name>
</gene>
<dbReference type="Gene3D" id="3.40.50.1820">
    <property type="entry name" value="alpha/beta hydrolase"/>
    <property type="match status" value="1"/>
</dbReference>
<dbReference type="GO" id="GO:0016020">
    <property type="term" value="C:membrane"/>
    <property type="evidence" value="ECO:0007669"/>
    <property type="project" value="TreeGrafter"/>
</dbReference>
<dbReference type="PANTHER" id="PTHR22753">
    <property type="entry name" value="TRANSMEMBRANE PROTEIN 68"/>
    <property type="match status" value="1"/>
</dbReference>
<dbReference type="InterPro" id="IPR022742">
    <property type="entry name" value="Hydrolase_4"/>
</dbReference>
<dbReference type="GO" id="GO:0004144">
    <property type="term" value="F:diacylglycerol O-acyltransferase activity"/>
    <property type="evidence" value="ECO:0007669"/>
    <property type="project" value="UniProtKB-ARBA"/>
</dbReference>
<dbReference type="GO" id="GO:0019432">
    <property type="term" value="P:triglyceride biosynthetic process"/>
    <property type="evidence" value="ECO:0007669"/>
    <property type="project" value="UniProtKB-ARBA"/>
</dbReference>
<evidence type="ECO:0000256" key="2">
    <source>
        <dbReference type="ARBA" id="ARBA00022679"/>
    </source>
</evidence>
<dbReference type="Proteomes" id="UP000701853">
    <property type="component" value="Chromosome 3"/>
</dbReference>
<dbReference type="CDD" id="cd07987">
    <property type="entry name" value="LPLAT_MGAT-like"/>
    <property type="match status" value="1"/>
</dbReference>
<dbReference type="SUPFAM" id="SSF53474">
    <property type="entry name" value="alpha/beta-Hydrolases"/>
    <property type="match status" value="1"/>
</dbReference>
<dbReference type="OrthoDB" id="44277at2759"/>
<organism evidence="5 6">
    <name type="scientific">Gossypium anomalum</name>
    <dbReference type="NCBI Taxonomy" id="47600"/>
    <lineage>
        <taxon>Eukaryota</taxon>
        <taxon>Viridiplantae</taxon>
        <taxon>Streptophyta</taxon>
        <taxon>Embryophyta</taxon>
        <taxon>Tracheophyta</taxon>
        <taxon>Spermatophyta</taxon>
        <taxon>Magnoliopsida</taxon>
        <taxon>eudicotyledons</taxon>
        <taxon>Gunneridae</taxon>
        <taxon>Pentapetalae</taxon>
        <taxon>rosids</taxon>
        <taxon>malvids</taxon>
        <taxon>Malvales</taxon>
        <taxon>Malvaceae</taxon>
        <taxon>Malvoideae</taxon>
        <taxon>Gossypium</taxon>
    </lineage>
</organism>
<protein>
    <recommendedName>
        <fullName evidence="4">Serine aminopeptidase S33 domain-containing protein</fullName>
    </recommendedName>
</protein>
<feature type="domain" description="Serine aminopeptidase S33" evidence="4">
    <location>
        <begin position="178"/>
        <end position="375"/>
    </location>
</feature>
<dbReference type="PANTHER" id="PTHR22753:SF14">
    <property type="entry name" value="MONOACYLGLYCEROL_DIACYLGLYCEROL O-ACYLTRANSFERASE"/>
    <property type="match status" value="1"/>
</dbReference>
<dbReference type="InterPro" id="IPR029058">
    <property type="entry name" value="AB_hydrolase_fold"/>
</dbReference>
<evidence type="ECO:0000259" key="4">
    <source>
        <dbReference type="Pfam" id="PF12146"/>
    </source>
</evidence>
<dbReference type="Pfam" id="PF03982">
    <property type="entry name" value="DAGAT"/>
    <property type="match status" value="1"/>
</dbReference>